<dbReference type="EMBL" id="UYSU01035081">
    <property type="protein sequence ID" value="VDL95560.1"/>
    <property type="molecule type" value="Genomic_DNA"/>
</dbReference>
<evidence type="ECO:0000256" key="1">
    <source>
        <dbReference type="SAM" id="MobiDB-lite"/>
    </source>
</evidence>
<protein>
    <submittedName>
        <fullName evidence="5">C2H2-type domain-containing protein</fullName>
    </submittedName>
</protein>
<evidence type="ECO:0000313" key="5">
    <source>
        <dbReference type="WBParaSite" id="SSLN_0000952401-mRNA-1"/>
    </source>
</evidence>
<proteinExistence type="predicted"/>
<gene>
    <name evidence="3" type="ORF">SSLN_LOCUS9175</name>
</gene>
<dbReference type="WBParaSite" id="SSLN_0000952401-mRNA-1">
    <property type="protein sequence ID" value="SSLN_0000952401-mRNA-1"/>
    <property type="gene ID" value="SSLN_0000952401"/>
</dbReference>
<dbReference type="PROSITE" id="PS00028">
    <property type="entry name" value="ZINC_FINGER_C2H2_1"/>
    <property type="match status" value="1"/>
</dbReference>
<organism evidence="5">
    <name type="scientific">Schistocephalus solidus</name>
    <name type="common">Tapeworm</name>
    <dbReference type="NCBI Taxonomy" id="70667"/>
    <lineage>
        <taxon>Eukaryota</taxon>
        <taxon>Metazoa</taxon>
        <taxon>Spiralia</taxon>
        <taxon>Lophotrochozoa</taxon>
        <taxon>Platyhelminthes</taxon>
        <taxon>Cestoda</taxon>
        <taxon>Eucestoda</taxon>
        <taxon>Diphyllobothriidea</taxon>
        <taxon>Diphyllobothriidae</taxon>
        <taxon>Schistocephalus</taxon>
    </lineage>
</organism>
<dbReference type="InterPro" id="IPR013087">
    <property type="entry name" value="Znf_C2H2_type"/>
</dbReference>
<feature type="compositionally biased region" description="Basic residues" evidence="1">
    <location>
        <begin position="248"/>
        <end position="271"/>
    </location>
</feature>
<sequence length="617" mass="68743">MSLNPTEGDKRPARRKTATNIGLTELSTLHRSLKTPSSLTLRPGTSWRCNSPHTPSHRLPPPTPYLPPHAPPQPDRYAAPPEPLKFPIIPCKPAVRNRRPKPARVRGRSRLEPKSIIPLRADVQTETDLLLGQPAFICRLCGLSCPSGDILHAHILLLKHSKAKEVLETGETGDKKPTAKGTRLFCRRCGAFWNTADKDDVKCHTHPCILQKAAYFKNFLAPESKISQGLPFVCLLCCAEREGNSVASRRHPPPGRRGPRRSNKKRPLRPHHTAARFASKLHLAVHIMYFHVPTRSHGHCSECPDFSYDFEKEELLEAERWTREVPKSPLCHPAPALVAKKQKPQCGATSASEIEEDAHSGPPSPSPSSCSILEREGLHALDRHIEQDHTPLYEYLAWQFTKHGLSDVAVHTSRSRTSWIYACPICQIQPFTLMSSVDPLRKEKLARPEYGMSGNAMLQTHIACFHAAGTNFLDWKLQVCQVCGEALADGGGMRGCETGELTSPPQRHLVRAGHLTRLKAFFSLAVRQGRLPEAGGWLQSVDWQKTCVLCWRKFGHGAEDHSRLGTLRAECRLQAHLISAHCVFGEERGEEKPTMACGWCGCMLLKEENRTGGWLLG</sequence>
<evidence type="ECO:0000259" key="2">
    <source>
        <dbReference type="PROSITE" id="PS00028"/>
    </source>
</evidence>
<reference evidence="5" key="1">
    <citation type="submission" date="2016-06" db="UniProtKB">
        <authorList>
            <consortium name="WormBaseParasite"/>
        </authorList>
    </citation>
    <scope>IDENTIFICATION</scope>
</reference>
<feature type="compositionally biased region" description="Pro residues" evidence="1">
    <location>
        <begin position="58"/>
        <end position="83"/>
    </location>
</feature>
<evidence type="ECO:0000313" key="4">
    <source>
        <dbReference type="Proteomes" id="UP000275846"/>
    </source>
</evidence>
<name>A0A183SY77_SCHSO</name>
<feature type="compositionally biased region" description="Polar residues" evidence="1">
    <location>
        <begin position="18"/>
        <end position="40"/>
    </location>
</feature>
<keyword evidence="4" id="KW-1185">Reference proteome</keyword>
<evidence type="ECO:0000313" key="3">
    <source>
        <dbReference type="EMBL" id="VDL95560.1"/>
    </source>
</evidence>
<feature type="domain" description="C2H2-type" evidence="2">
    <location>
        <begin position="138"/>
        <end position="160"/>
    </location>
</feature>
<accession>A0A183SY77</accession>
<dbReference type="AlphaFoldDB" id="A0A183SY77"/>
<feature type="region of interest" description="Disordered" evidence="1">
    <location>
        <begin position="342"/>
        <end position="371"/>
    </location>
</feature>
<dbReference type="OrthoDB" id="6248102at2759"/>
<feature type="region of interest" description="Disordered" evidence="1">
    <location>
        <begin position="1"/>
        <end position="83"/>
    </location>
</feature>
<feature type="region of interest" description="Disordered" evidence="1">
    <location>
        <begin position="245"/>
        <end position="271"/>
    </location>
</feature>
<dbReference type="Proteomes" id="UP000275846">
    <property type="component" value="Unassembled WGS sequence"/>
</dbReference>
<reference evidence="3 4" key="2">
    <citation type="submission" date="2018-11" db="EMBL/GenBank/DDBJ databases">
        <authorList>
            <consortium name="Pathogen Informatics"/>
        </authorList>
    </citation>
    <scope>NUCLEOTIDE SEQUENCE [LARGE SCALE GENOMIC DNA]</scope>
    <source>
        <strain evidence="3 4">NST_G2</strain>
    </source>
</reference>